<name>A0A1H9IT72_9RHOB</name>
<reference evidence="4 5" key="1">
    <citation type="submission" date="2016-10" db="EMBL/GenBank/DDBJ databases">
        <authorList>
            <person name="de Groot N.N."/>
        </authorList>
    </citation>
    <scope>NUCLEOTIDE SEQUENCE [LARGE SCALE GENOMIC DNA]</scope>
    <source>
        <strain evidence="4 5">DSM 22007</strain>
    </source>
</reference>
<feature type="domain" description="WYL" evidence="1">
    <location>
        <begin position="112"/>
        <end position="176"/>
    </location>
</feature>
<keyword evidence="5" id="KW-1185">Reference proteome</keyword>
<dbReference type="STRING" id="657014.SAMN04488092_1137"/>
<dbReference type="Pfam" id="PF13280">
    <property type="entry name" value="WYL"/>
    <property type="match status" value="1"/>
</dbReference>
<dbReference type="InterPro" id="IPR059020">
    <property type="entry name" value="CapW_CTD"/>
</dbReference>
<evidence type="ECO:0000259" key="1">
    <source>
        <dbReference type="Pfam" id="PF13280"/>
    </source>
</evidence>
<dbReference type="Pfam" id="PF26107">
    <property type="entry name" value="BrxR_CTD"/>
    <property type="match status" value="1"/>
</dbReference>
<dbReference type="AlphaFoldDB" id="A0A1H9IT72"/>
<dbReference type="PROSITE" id="PS52050">
    <property type="entry name" value="WYL"/>
    <property type="match status" value="1"/>
</dbReference>
<protein>
    <recommendedName>
        <fullName evidence="6">WYL domain-containing protein</fullName>
    </recommendedName>
</protein>
<evidence type="ECO:0008006" key="6">
    <source>
        <dbReference type="Google" id="ProtNLM"/>
    </source>
</evidence>
<accession>A0A1H9IT72</accession>
<dbReference type="InterPro" id="IPR059019">
    <property type="entry name" value="WHD_CapW"/>
</dbReference>
<dbReference type="PIRSF" id="PIRSF015558">
    <property type="entry name" value="Txn_reg_DeoR_prd"/>
    <property type="match status" value="1"/>
</dbReference>
<evidence type="ECO:0000313" key="5">
    <source>
        <dbReference type="Proteomes" id="UP000198634"/>
    </source>
</evidence>
<evidence type="ECO:0000259" key="2">
    <source>
        <dbReference type="Pfam" id="PF26107"/>
    </source>
</evidence>
<evidence type="ECO:0000259" key="3">
    <source>
        <dbReference type="Pfam" id="PF26109"/>
    </source>
</evidence>
<feature type="domain" description="DNA-binding transcriptional repressor CapW winged helix-turn-helix" evidence="3">
    <location>
        <begin position="10"/>
        <end position="78"/>
    </location>
</feature>
<gene>
    <name evidence="4" type="ORF">SAMN04488092_1137</name>
</gene>
<dbReference type="Pfam" id="PF26109">
    <property type="entry name" value="WHD_BrxR"/>
    <property type="match status" value="1"/>
</dbReference>
<dbReference type="EMBL" id="FOEP01000013">
    <property type="protein sequence ID" value="SEQ77793.1"/>
    <property type="molecule type" value="Genomic_DNA"/>
</dbReference>
<organism evidence="4 5">
    <name type="scientific">Thalassovita taeanensis</name>
    <dbReference type="NCBI Taxonomy" id="657014"/>
    <lineage>
        <taxon>Bacteria</taxon>
        <taxon>Pseudomonadati</taxon>
        <taxon>Pseudomonadota</taxon>
        <taxon>Alphaproteobacteria</taxon>
        <taxon>Rhodobacterales</taxon>
        <taxon>Roseobacteraceae</taxon>
        <taxon>Thalassovita</taxon>
    </lineage>
</organism>
<dbReference type="Proteomes" id="UP000198634">
    <property type="component" value="Unassembled WGS sequence"/>
</dbReference>
<evidence type="ECO:0000313" key="4">
    <source>
        <dbReference type="EMBL" id="SEQ77793.1"/>
    </source>
</evidence>
<dbReference type="RefSeq" id="WP_090270668.1">
    <property type="nucleotide sequence ID" value="NZ_FOEP01000013.1"/>
</dbReference>
<dbReference type="InterPro" id="IPR016634">
    <property type="entry name" value="CapW-like"/>
</dbReference>
<dbReference type="InterPro" id="IPR026881">
    <property type="entry name" value="WYL_dom"/>
</dbReference>
<proteinExistence type="predicted"/>
<feature type="domain" description="DNA-binding transcriptional repressor CapW C-terminal dimerisation" evidence="2">
    <location>
        <begin position="201"/>
        <end position="253"/>
    </location>
</feature>
<sequence>MTFKDLKHAQRARLEYLDRLFFWEGAATRASLIKQFGISNAQAALDFRTYLAEAPKDALHYDASARRYLADASFEQLTGKASSIELEQLLSSAPLPAFDRLPDLQRTQNLRVLRPLFRAFRANEATQIVYQSMRDPEPMTRWIAPVRFASDGVRLHVRAWCFEREGFRDFHPARIDPDHSFSKTKPADAVPRDYDWFTWAILKLKPHSRLTEAQQRVVRIEFGFNGDMLEARTRKALEFYTERRWGLEQKEPRLERVSVSYVPMSEEEINAI</sequence>
<dbReference type="OrthoDB" id="6400324at2"/>